<accession>A0ABT4JPS3</accession>
<dbReference type="Proteomes" id="UP001149719">
    <property type="component" value="Unassembled WGS sequence"/>
</dbReference>
<dbReference type="PANTHER" id="PTHR37296:SF1">
    <property type="entry name" value="CONSERVED VIRULENCE FACTOR B"/>
    <property type="match status" value="1"/>
</dbReference>
<organism evidence="2 3">
    <name type="scientific">Marinomonas phaeophyticola</name>
    <dbReference type="NCBI Taxonomy" id="3004091"/>
    <lineage>
        <taxon>Bacteria</taxon>
        <taxon>Pseudomonadati</taxon>
        <taxon>Pseudomonadota</taxon>
        <taxon>Gammaproteobacteria</taxon>
        <taxon>Oceanospirillales</taxon>
        <taxon>Oceanospirillaceae</taxon>
        <taxon>Marinomonas</taxon>
    </lineage>
</organism>
<evidence type="ECO:0000259" key="1">
    <source>
        <dbReference type="Pfam" id="PF17783"/>
    </source>
</evidence>
<dbReference type="PANTHER" id="PTHR37296">
    <property type="entry name" value="CONSERVED VIRULENCE FACTOR B"/>
    <property type="match status" value="1"/>
</dbReference>
<protein>
    <recommendedName>
        <fullName evidence="1">Conserved virulence factor B-like winged helix domain-containing protein</fullName>
    </recommendedName>
</protein>
<dbReference type="InterPro" id="IPR036388">
    <property type="entry name" value="WH-like_DNA-bd_sf"/>
</dbReference>
<proteinExistence type="predicted"/>
<evidence type="ECO:0000313" key="2">
    <source>
        <dbReference type="EMBL" id="MCZ2720349.1"/>
    </source>
</evidence>
<sequence>MKKGEEVSAFIKRVRDDGKIDISLQEVGYKKVKGILDDILDYLDAQGGEMSITDKSSPETIYAVFKVSKATFKKAIGALYKEKKISLSPGKVTRTK</sequence>
<dbReference type="InterPro" id="IPR040764">
    <property type="entry name" value="CvfB_WH"/>
</dbReference>
<keyword evidence="3" id="KW-1185">Reference proteome</keyword>
<dbReference type="RefSeq" id="WP_269122170.1">
    <property type="nucleotide sequence ID" value="NZ_JAPUBN010000006.1"/>
</dbReference>
<comment type="caution">
    <text evidence="2">The sequence shown here is derived from an EMBL/GenBank/DDBJ whole genome shotgun (WGS) entry which is preliminary data.</text>
</comment>
<dbReference type="Gene3D" id="1.10.10.10">
    <property type="entry name" value="Winged helix-like DNA-binding domain superfamily/Winged helix DNA-binding domain"/>
    <property type="match status" value="1"/>
</dbReference>
<dbReference type="Pfam" id="PF17783">
    <property type="entry name" value="WHD_CvfB"/>
    <property type="match status" value="1"/>
</dbReference>
<dbReference type="InterPro" id="IPR014464">
    <property type="entry name" value="CvfB_fam"/>
</dbReference>
<gene>
    <name evidence="2" type="ORF">O1D97_01495</name>
</gene>
<name>A0ABT4JPS3_9GAMM</name>
<reference evidence="2" key="1">
    <citation type="submission" date="2022-12" db="EMBL/GenBank/DDBJ databases">
        <title>Marinomonas 15G1-11 sp. nov, isolated from marine algae.</title>
        <authorList>
            <person name="Butt M."/>
            <person name="Choi D.G."/>
            <person name="Kim J.M."/>
            <person name="Lee J.K."/>
            <person name="Baek J.H."/>
            <person name="Jeon C.O."/>
        </authorList>
    </citation>
    <scope>NUCLEOTIDE SEQUENCE</scope>
    <source>
        <strain evidence="2">15G1-11</strain>
    </source>
</reference>
<feature type="domain" description="Conserved virulence factor B-like winged helix" evidence="1">
    <location>
        <begin position="37"/>
        <end position="92"/>
    </location>
</feature>
<evidence type="ECO:0000313" key="3">
    <source>
        <dbReference type="Proteomes" id="UP001149719"/>
    </source>
</evidence>
<dbReference type="EMBL" id="JAPUBN010000006">
    <property type="protein sequence ID" value="MCZ2720349.1"/>
    <property type="molecule type" value="Genomic_DNA"/>
</dbReference>